<evidence type="ECO:0000313" key="4">
    <source>
        <dbReference type="Proteomes" id="UP000196218"/>
    </source>
</evidence>
<sequence>MKRIERRWHEISGAAGVAALAAIESAVVFAIVAITGVGH</sequence>
<dbReference type="EMBL" id="FKJW01000005">
    <property type="protein sequence ID" value="SAK00245.1"/>
    <property type="molecule type" value="Genomic_DNA"/>
</dbReference>
<name>A0ABD7L9Q1_9BURK</name>
<evidence type="ECO:0000256" key="1">
    <source>
        <dbReference type="SAM" id="Phobius"/>
    </source>
</evidence>
<keyword evidence="1" id="KW-0472">Membrane</keyword>
<protein>
    <submittedName>
        <fullName evidence="3">Membrane protein</fullName>
    </submittedName>
</protein>
<dbReference type="Proteomes" id="UP000196218">
    <property type="component" value="Unassembled WGS sequence"/>
</dbReference>
<dbReference type="PROSITE" id="PS50991">
    <property type="entry name" value="PYR_CT"/>
    <property type="match status" value="1"/>
</dbReference>
<keyword evidence="1" id="KW-0812">Transmembrane</keyword>
<reference evidence="3 4" key="1">
    <citation type="submission" date="2016-04" db="EMBL/GenBank/DDBJ databases">
        <authorList>
            <person name="Peeters C."/>
        </authorList>
    </citation>
    <scope>NUCLEOTIDE SEQUENCE [LARGE SCALE GENOMIC DNA]</scope>
    <source>
        <strain evidence="3">LMG 29311</strain>
    </source>
</reference>
<evidence type="ECO:0000259" key="2">
    <source>
        <dbReference type="PROSITE" id="PS50991"/>
    </source>
</evidence>
<evidence type="ECO:0000313" key="3">
    <source>
        <dbReference type="EMBL" id="SAK00245.1"/>
    </source>
</evidence>
<keyword evidence="1" id="KW-1133">Transmembrane helix</keyword>
<accession>A0ABD7L9Q1</accession>
<comment type="caution">
    <text evidence="3">The sequence shown here is derived from an EMBL/GenBank/DDBJ whole genome shotgun (WGS) entry which is preliminary data.</text>
</comment>
<organism evidence="3 4">
    <name type="scientific">Burkholderia multivorans</name>
    <dbReference type="NCBI Taxonomy" id="87883"/>
    <lineage>
        <taxon>Bacteria</taxon>
        <taxon>Pseudomonadati</taxon>
        <taxon>Pseudomonadota</taxon>
        <taxon>Betaproteobacteria</taxon>
        <taxon>Burkholderiales</taxon>
        <taxon>Burkholderiaceae</taxon>
        <taxon>Burkholderia</taxon>
        <taxon>Burkholderia cepacia complex</taxon>
    </lineage>
</organism>
<feature type="transmembrane region" description="Helical" evidence="1">
    <location>
        <begin position="12"/>
        <end position="37"/>
    </location>
</feature>
<feature type="domain" description="Pyruvate carboxyltransferase" evidence="2">
    <location>
        <begin position="1"/>
        <end position="39"/>
    </location>
</feature>
<proteinExistence type="predicted"/>
<dbReference type="InterPro" id="IPR000891">
    <property type="entry name" value="PYR_CT"/>
</dbReference>
<dbReference type="AlphaFoldDB" id="A0ABD7L9Q1"/>
<gene>
    <name evidence="3" type="ORF">UA18_04560</name>
</gene>
<dbReference type="KEGG" id="bmk:DM80_3413"/>